<dbReference type="KEGG" id="tli:Tlie_0235"/>
<reference evidence="8 9" key="2">
    <citation type="journal article" date="2012" name="Stand. Genomic Sci.">
        <title>Genome sequence of the moderately thermophilic, amino-acid-degrading and sulfur-reducing bacterium Thermovirga lienii type strain (Cas60314(T)).</title>
        <authorList>
            <person name="Goker M."/>
            <person name="Saunders E."/>
            <person name="Lapidus A."/>
            <person name="Nolan M."/>
            <person name="Lucas S."/>
            <person name="Hammon N."/>
            <person name="Deshpande S."/>
            <person name="Cheng J.F."/>
            <person name="Han C."/>
            <person name="Tapia R."/>
            <person name="Goodwin L.A."/>
            <person name="Pitluck S."/>
            <person name="Liolios K."/>
            <person name="Mavromatis K."/>
            <person name="Pagani I."/>
            <person name="Ivanova N."/>
            <person name="Mikhailova N."/>
            <person name="Pati A."/>
            <person name="Chen A."/>
            <person name="Palaniappan K."/>
            <person name="Land M."/>
            <person name="Chang Y.J."/>
            <person name="Jeffries C.D."/>
            <person name="Brambilla E.M."/>
            <person name="Rohde M."/>
            <person name="Spring S."/>
            <person name="Detter J.C."/>
            <person name="Woyke T."/>
            <person name="Bristow J."/>
            <person name="Eisen J.A."/>
            <person name="Markowitz V."/>
            <person name="Hugenholtz P."/>
            <person name="Kyrpides N.C."/>
            <person name="Klenk H.P."/>
        </authorList>
    </citation>
    <scope>NUCLEOTIDE SEQUENCE [LARGE SCALE GENOMIC DNA]</scope>
    <source>
        <strain evidence="9">ATCC BAA-1197 / DSM 17291 / Cas60314</strain>
    </source>
</reference>
<evidence type="ECO:0000256" key="1">
    <source>
        <dbReference type="ARBA" id="ARBA00003640"/>
    </source>
</evidence>
<reference evidence="9" key="1">
    <citation type="submission" date="2011-10" db="EMBL/GenBank/DDBJ databases">
        <title>The complete genome of chromosome of Thermovirga lienii DSM 17291.</title>
        <authorList>
            <consortium name="US DOE Joint Genome Institute (JGI-PGF)"/>
            <person name="Lucas S."/>
            <person name="Copeland A."/>
            <person name="Lapidus A."/>
            <person name="Glavina del Rio T."/>
            <person name="Dalin E."/>
            <person name="Tice H."/>
            <person name="Bruce D."/>
            <person name="Goodwin L."/>
            <person name="Pitluck S."/>
            <person name="Peters L."/>
            <person name="Mikhailova N."/>
            <person name="Saunders E."/>
            <person name="Kyrpides N."/>
            <person name="Mavromatis K."/>
            <person name="Ivanova N."/>
            <person name="Last F.I."/>
            <person name="Brettin T."/>
            <person name="Detter J.C."/>
            <person name="Han C."/>
            <person name="Larimer F."/>
            <person name="Land M."/>
            <person name="Hauser L."/>
            <person name="Markowitz V."/>
            <person name="Cheng J.-F."/>
            <person name="Hugenholtz P."/>
            <person name="Woyke T."/>
            <person name="Wu D."/>
            <person name="Spring S."/>
            <person name="Schroeder M."/>
            <person name="Brambilla E.-M."/>
            <person name="Klenk H.-P."/>
            <person name="Eisen J.A."/>
        </authorList>
    </citation>
    <scope>NUCLEOTIDE SEQUENCE [LARGE SCALE GENOMIC DNA]</scope>
    <source>
        <strain evidence="9">ATCC BAA-1197 / DSM 17291 / Cas60314</strain>
    </source>
</reference>
<comment type="function">
    <text evidence="1">This subunit may be involved in monitoring complementarity of crRNA and target RNA.</text>
</comment>
<dbReference type="InterPro" id="IPR010149">
    <property type="entry name" value="CRISPR-assoc_prot_Csm2_III-A"/>
</dbReference>
<dbReference type="NCBIfam" id="TIGR01870">
    <property type="entry name" value="cas_TM1810_Csm2"/>
    <property type="match status" value="1"/>
</dbReference>
<evidence type="ECO:0000313" key="9">
    <source>
        <dbReference type="Proteomes" id="UP000005868"/>
    </source>
</evidence>
<dbReference type="Proteomes" id="UP000005868">
    <property type="component" value="Chromosome"/>
</dbReference>
<dbReference type="Pfam" id="PF03750">
    <property type="entry name" value="Csm2_III-A"/>
    <property type="match status" value="1"/>
</dbReference>
<gene>
    <name evidence="8" type="ordered locus">Tlie_0235</name>
</gene>
<organism evidence="8 9">
    <name type="scientific">Thermovirga lienii (strain ATCC BAA-1197 / DSM 17291 / Cas60314)</name>
    <dbReference type="NCBI Taxonomy" id="580340"/>
    <lineage>
        <taxon>Bacteria</taxon>
        <taxon>Thermotogati</taxon>
        <taxon>Synergistota</taxon>
        <taxon>Synergistia</taxon>
        <taxon>Synergistales</taxon>
        <taxon>Thermovirgaceae</taxon>
        <taxon>Thermovirga</taxon>
    </lineage>
</organism>
<sequence length="155" mass="17954">MERGKNDNRNNQLNGKIERLKKEIIELMSSEKTDYSRLVSIGKEVAQEIKKLSSNQLRKFHAYIVRFAMMYEIQKKCGDRDSNESFQKIQLLRYHLHYAAKKVQSSKSDAKNLAALLGAAVEKVKQPEDLLRLKYLSEAIVAYHKSYKSNEDNGE</sequence>
<keyword evidence="4" id="KW-0694">RNA-binding</keyword>
<keyword evidence="9" id="KW-1185">Reference proteome</keyword>
<evidence type="ECO:0000256" key="3">
    <source>
        <dbReference type="ARBA" id="ARBA00016118"/>
    </source>
</evidence>
<name>G7V6E7_THELD</name>
<accession>G7V6E7</accession>
<dbReference type="GO" id="GO:0003723">
    <property type="term" value="F:RNA binding"/>
    <property type="evidence" value="ECO:0007669"/>
    <property type="project" value="UniProtKB-KW"/>
</dbReference>
<evidence type="ECO:0000256" key="4">
    <source>
        <dbReference type="ARBA" id="ARBA00022884"/>
    </source>
</evidence>
<dbReference type="eggNOG" id="COG1421">
    <property type="taxonomic scope" value="Bacteria"/>
</dbReference>
<dbReference type="GO" id="GO:0051607">
    <property type="term" value="P:defense response to virus"/>
    <property type="evidence" value="ECO:0007669"/>
    <property type="project" value="UniProtKB-KW"/>
</dbReference>
<comment type="similarity">
    <text evidence="2">Belongs to the CRISPR-associated Csm2 family.</text>
</comment>
<dbReference type="STRING" id="580340.Tlie_0235"/>
<dbReference type="OrthoDB" id="37720at2"/>
<dbReference type="HOGENOM" id="CLU_1694670_0_0_0"/>
<dbReference type="AlphaFoldDB" id="G7V6E7"/>
<keyword evidence="7" id="KW-0175">Coiled coil</keyword>
<protein>
    <recommendedName>
        <fullName evidence="3">CRISPR system Cms protein Csm2</fullName>
    </recommendedName>
    <alternativeName>
        <fullName evidence="6">CRISPR type III A-associated protein Csm2</fullName>
    </alternativeName>
</protein>
<evidence type="ECO:0000313" key="8">
    <source>
        <dbReference type="EMBL" id="AER65976.1"/>
    </source>
</evidence>
<proteinExistence type="inferred from homology"/>
<evidence type="ECO:0000256" key="6">
    <source>
        <dbReference type="ARBA" id="ARBA00031723"/>
    </source>
</evidence>
<evidence type="ECO:0000256" key="2">
    <source>
        <dbReference type="ARBA" id="ARBA00006896"/>
    </source>
</evidence>
<feature type="coiled-coil region" evidence="7">
    <location>
        <begin position="3"/>
        <end position="30"/>
    </location>
</feature>
<evidence type="ECO:0000256" key="7">
    <source>
        <dbReference type="SAM" id="Coils"/>
    </source>
</evidence>
<dbReference type="EMBL" id="CP003096">
    <property type="protein sequence ID" value="AER65976.1"/>
    <property type="molecule type" value="Genomic_DNA"/>
</dbReference>
<evidence type="ECO:0000256" key="5">
    <source>
        <dbReference type="ARBA" id="ARBA00023118"/>
    </source>
</evidence>
<keyword evidence="5" id="KW-0051">Antiviral defense</keyword>